<proteinExistence type="predicted"/>
<accession>A0A3B1E8J4</accession>
<dbReference type="Gene3D" id="3.40.605.10">
    <property type="entry name" value="Aldehyde Dehydrogenase, Chain A, domain 1"/>
    <property type="match status" value="1"/>
</dbReference>
<dbReference type="InterPro" id="IPR016161">
    <property type="entry name" value="Ald_DH/histidinol_DH"/>
</dbReference>
<organism evidence="3">
    <name type="scientific">hydrothermal vent metagenome</name>
    <dbReference type="NCBI Taxonomy" id="652676"/>
    <lineage>
        <taxon>unclassified sequences</taxon>
        <taxon>metagenomes</taxon>
        <taxon>ecological metagenomes</taxon>
    </lineage>
</organism>
<evidence type="ECO:0000259" key="2">
    <source>
        <dbReference type="Pfam" id="PF00171"/>
    </source>
</evidence>
<dbReference type="AlphaFoldDB" id="A0A3B1E8J4"/>
<dbReference type="GO" id="GO:0004777">
    <property type="term" value="F:succinate-semialdehyde dehydrogenase (NAD+) activity"/>
    <property type="evidence" value="ECO:0007669"/>
    <property type="project" value="TreeGrafter"/>
</dbReference>
<dbReference type="PANTHER" id="PTHR43353:SF5">
    <property type="entry name" value="SUCCINATE-SEMIALDEHYDE DEHYDROGENASE, MITOCHONDRIAL"/>
    <property type="match status" value="1"/>
</dbReference>
<evidence type="ECO:0000313" key="3">
    <source>
        <dbReference type="EMBL" id="VAX41457.1"/>
    </source>
</evidence>
<dbReference type="InterPro" id="IPR016162">
    <property type="entry name" value="Ald_DH_N"/>
</dbReference>
<reference evidence="3" key="1">
    <citation type="submission" date="2018-06" db="EMBL/GenBank/DDBJ databases">
        <authorList>
            <person name="Zhirakovskaya E."/>
        </authorList>
    </citation>
    <scope>NUCLEOTIDE SEQUENCE</scope>
</reference>
<feature type="domain" description="Aldehyde dehydrogenase" evidence="2">
    <location>
        <begin position="6"/>
        <end position="118"/>
    </location>
</feature>
<dbReference type="EMBL" id="UOGK01000544">
    <property type="protein sequence ID" value="VAX41457.1"/>
    <property type="molecule type" value="Genomic_DNA"/>
</dbReference>
<name>A0A3B1E8J4_9ZZZZ</name>
<dbReference type="Gene3D" id="3.40.309.10">
    <property type="entry name" value="Aldehyde Dehydrogenase, Chain A, domain 2"/>
    <property type="match status" value="1"/>
</dbReference>
<dbReference type="InterPro" id="IPR050740">
    <property type="entry name" value="Aldehyde_DH_Superfamily"/>
</dbReference>
<protein>
    <submittedName>
        <fullName evidence="3">Succinate-semialdehyde dehydrogenase [NAD(P)+]</fullName>
        <ecNumber evidence="3">1.2.1.16</ecNumber>
    </submittedName>
</protein>
<dbReference type="InterPro" id="IPR016163">
    <property type="entry name" value="Ald_DH_C"/>
</dbReference>
<sequence>EGLARRFVQPTILEGVTGEMLCSREETFGPVVPVAGFATEAEVIARANETPFGLAAYFYTRDASRLVRVAEALEFGVIGANDGAPSTAQAPFGGIKHSGFGREGGKYACEDYTELKYVSWGVEGEATT</sequence>
<keyword evidence="1 3" id="KW-0560">Oxidoreductase</keyword>
<gene>
    <name evidence="3" type="ORF">MNBD_PLANCTO03-1704</name>
</gene>
<dbReference type="GO" id="GO:0009450">
    <property type="term" value="P:gamma-aminobutyric acid catabolic process"/>
    <property type="evidence" value="ECO:0007669"/>
    <property type="project" value="TreeGrafter"/>
</dbReference>
<dbReference type="InterPro" id="IPR015590">
    <property type="entry name" value="Aldehyde_DH_dom"/>
</dbReference>
<dbReference type="Pfam" id="PF00171">
    <property type="entry name" value="Aldedh"/>
    <property type="match status" value="1"/>
</dbReference>
<evidence type="ECO:0000256" key="1">
    <source>
        <dbReference type="ARBA" id="ARBA00023002"/>
    </source>
</evidence>
<feature type="non-terminal residue" evidence="3">
    <location>
        <position position="1"/>
    </location>
</feature>
<dbReference type="EC" id="1.2.1.16" evidence="3"/>
<dbReference type="SUPFAM" id="SSF53720">
    <property type="entry name" value="ALDH-like"/>
    <property type="match status" value="1"/>
</dbReference>
<dbReference type="PANTHER" id="PTHR43353">
    <property type="entry name" value="SUCCINATE-SEMIALDEHYDE DEHYDROGENASE, MITOCHONDRIAL"/>
    <property type="match status" value="1"/>
</dbReference>